<comment type="similarity">
    <text evidence="1">Belongs to the short-chain dehydrogenases/reductases (SDR) family.</text>
</comment>
<evidence type="ECO:0000313" key="4">
    <source>
        <dbReference type="Proteomes" id="UP001549164"/>
    </source>
</evidence>
<organism evidence="3 4">
    <name type="scientific">Martelella mangrovi</name>
    <dbReference type="NCBI Taxonomy" id="1397477"/>
    <lineage>
        <taxon>Bacteria</taxon>
        <taxon>Pseudomonadati</taxon>
        <taxon>Pseudomonadota</taxon>
        <taxon>Alphaproteobacteria</taxon>
        <taxon>Hyphomicrobiales</taxon>
        <taxon>Aurantimonadaceae</taxon>
        <taxon>Martelella</taxon>
    </lineage>
</organism>
<dbReference type="InterPro" id="IPR002347">
    <property type="entry name" value="SDR_fam"/>
</dbReference>
<dbReference type="PANTHER" id="PTHR24321">
    <property type="entry name" value="DEHYDROGENASES, SHORT CHAIN"/>
    <property type="match status" value="1"/>
</dbReference>
<dbReference type="PRINTS" id="PR00081">
    <property type="entry name" value="GDHRDH"/>
</dbReference>
<gene>
    <name evidence="3" type="ORF">ABID12_002729</name>
</gene>
<dbReference type="SUPFAM" id="SSF51735">
    <property type="entry name" value="NAD(P)-binding Rossmann-fold domains"/>
    <property type="match status" value="1"/>
</dbReference>
<keyword evidence="2" id="KW-0560">Oxidoreductase</keyword>
<evidence type="ECO:0000256" key="2">
    <source>
        <dbReference type="ARBA" id="ARBA00023002"/>
    </source>
</evidence>
<dbReference type="Proteomes" id="UP001549164">
    <property type="component" value="Unassembled WGS sequence"/>
</dbReference>
<protein>
    <submittedName>
        <fullName evidence="3">NAD(P)-dependent dehydrogenase (Short-subunit alcohol dehydrogenase family)</fullName>
    </submittedName>
</protein>
<dbReference type="PRINTS" id="PR00080">
    <property type="entry name" value="SDRFAMILY"/>
</dbReference>
<dbReference type="CDD" id="cd05233">
    <property type="entry name" value="SDR_c"/>
    <property type="match status" value="1"/>
</dbReference>
<reference evidence="3 4" key="1">
    <citation type="submission" date="2024-06" db="EMBL/GenBank/DDBJ databases">
        <title>Genomic Encyclopedia of Type Strains, Phase IV (KMG-IV): sequencing the most valuable type-strain genomes for metagenomic binning, comparative biology and taxonomic classification.</title>
        <authorList>
            <person name="Goeker M."/>
        </authorList>
    </citation>
    <scope>NUCLEOTIDE SEQUENCE [LARGE SCALE GENOMIC DNA]</scope>
    <source>
        <strain evidence="3 4">DSM 28102</strain>
    </source>
</reference>
<name>A0ABV2ICZ5_9HYPH</name>
<evidence type="ECO:0000256" key="1">
    <source>
        <dbReference type="ARBA" id="ARBA00006484"/>
    </source>
</evidence>
<dbReference type="InterPro" id="IPR036291">
    <property type="entry name" value="NAD(P)-bd_dom_sf"/>
</dbReference>
<dbReference type="Gene3D" id="3.40.50.720">
    <property type="entry name" value="NAD(P)-binding Rossmann-like Domain"/>
    <property type="match status" value="1"/>
</dbReference>
<dbReference type="RefSeq" id="WP_354434657.1">
    <property type="nucleotide sequence ID" value="NZ_JBEPLY010000009.1"/>
</dbReference>
<dbReference type="InterPro" id="IPR020904">
    <property type="entry name" value="Sc_DH/Rdtase_CS"/>
</dbReference>
<keyword evidence="4" id="KW-1185">Reference proteome</keyword>
<evidence type="ECO:0000313" key="3">
    <source>
        <dbReference type="EMBL" id="MET3600778.1"/>
    </source>
</evidence>
<dbReference type="Pfam" id="PF13561">
    <property type="entry name" value="adh_short_C2"/>
    <property type="match status" value="1"/>
</dbReference>
<comment type="caution">
    <text evidence="3">The sequence shown here is derived from an EMBL/GenBank/DDBJ whole genome shotgun (WGS) entry which is preliminary data.</text>
</comment>
<dbReference type="PROSITE" id="PS00061">
    <property type="entry name" value="ADH_SHORT"/>
    <property type="match status" value="1"/>
</dbReference>
<sequence length="267" mass="28296">MSANFKDKVAIVTAAASGIGRDIVERLAADGARIIGADINEEALAGLKQAFPDVETVTVDVTREADVEAMTKRAVDKFGRIDIALNVAGGARVGYLLDLDLEDWQASVNIGLTNVFLCLKHEGRHMVKRGGGAIVNVASLTSHLPLHAGSAYSSAKAGVEMLTKNAALEFTPLGVRVNAILPGLVQTPRTGGLFENETVHKAYMDRIPMARAGSPREVANAALFLAGDDASYISGTSLVVDGGWEVTGYPDLRSLRGEPEWLKGKKD</sequence>
<proteinExistence type="inferred from homology"/>
<dbReference type="PANTHER" id="PTHR24321:SF8">
    <property type="entry name" value="ESTRADIOL 17-BETA-DEHYDROGENASE 8-RELATED"/>
    <property type="match status" value="1"/>
</dbReference>
<accession>A0ABV2ICZ5</accession>
<dbReference type="EMBL" id="JBEPLY010000009">
    <property type="protein sequence ID" value="MET3600778.1"/>
    <property type="molecule type" value="Genomic_DNA"/>
</dbReference>